<proteinExistence type="predicted"/>
<reference evidence="2" key="2">
    <citation type="submission" date="2015-01" db="EMBL/GenBank/DDBJ databases">
        <title>Evolutionary Origins and Diversification of the Mycorrhizal Mutualists.</title>
        <authorList>
            <consortium name="DOE Joint Genome Institute"/>
            <consortium name="Mycorrhizal Genomics Consortium"/>
            <person name="Kohler A."/>
            <person name="Kuo A."/>
            <person name="Nagy L.G."/>
            <person name="Floudas D."/>
            <person name="Copeland A."/>
            <person name="Barry K.W."/>
            <person name="Cichocki N."/>
            <person name="Veneault-Fourrey C."/>
            <person name="LaButti K."/>
            <person name="Lindquist E.A."/>
            <person name="Lipzen A."/>
            <person name="Lundell T."/>
            <person name="Morin E."/>
            <person name="Murat C."/>
            <person name="Riley R."/>
            <person name="Ohm R."/>
            <person name="Sun H."/>
            <person name="Tunlid A."/>
            <person name="Henrissat B."/>
            <person name="Grigoriev I.V."/>
            <person name="Hibbett D.S."/>
            <person name="Martin F."/>
        </authorList>
    </citation>
    <scope>NUCLEOTIDE SEQUENCE [LARGE SCALE GENOMIC DNA]</scope>
    <source>
        <strain evidence="2">Foug A</strain>
    </source>
</reference>
<evidence type="ECO:0000313" key="2">
    <source>
        <dbReference type="Proteomes" id="UP000053989"/>
    </source>
</evidence>
<dbReference type="EMBL" id="KN822044">
    <property type="protein sequence ID" value="KIM62219.1"/>
    <property type="molecule type" value="Genomic_DNA"/>
</dbReference>
<evidence type="ECO:0000313" key="1">
    <source>
        <dbReference type="EMBL" id="KIM62219.1"/>
    </source>
</evidence>
<dbReference type="AlphaFoldDB" id="A0A0C3E139"/>
<keyword evidence="2" id="KW-1185">Reference proteome</keyword>
<organism evidence="1 2">
    <name type="scientific">Scleroderma citrinum Foug A</name>
    <dbReference type="NCBI Taxonomy" id="1036808"/>
    <lineage>
        <taxon>Eukaryota</taxon>
        <taxon>Fungi</taxon>
        <taxon>Dikarya</taxon>
        <taxon>Basidiomycota</taxon>
        <taxon>Agaricomycotina</taxon>
        <taxon>Agaricomycetes</taxon>
        <taxon>Agaricomycetidae</taxon>
        <taxon>Boletales</taxon>
        <taxon>Sclerodermatineae</taxon>
        <taxon>Sclerodermataceae</taxon>
        <taxon>Scleroderma</taxon>
    </lineage>
</organism>
<sequence>MTEWMVISNTAEVEVGRCVLRVDVISWWIPFGVGQRLSYTSPAFTCSACLARSLSPPKIVRTQPLTSRDLPLLQCTVQSVPGTNHGQGKNRLQRHVCQALMRCINSSLFQEHGRPPSFGRLPAI</sequence>
<dbReference type="InParanoid" id="A0A0C3E139"/>
<gene>
    <name evidence="1" type="ORF">SCLCIDRAFT_1215278</name>
</gene>
<dbReference type="Proteomes" id="UP000053989">
    <property type="component" value="Unassembled WGS sequence"/>
</dbReference>
<dbReference type="HOGENOM" id="CLU_2005275_0_0_1"/>
<name>A0A0C3E139_9AGAM</name>
<protein>
    <submittedName>
        <fullName evidence="1">Uncharacterized protein</fullName>
    </submittedName>
</protein>
<accession>A0A0C3E139</accession>
<reference evidence="1 2" key="1">
    <citation type="submission" date="2014-04" db="EMBL/GenBank/DDBJ databases">
        <authorList>
            <consortium name="DOE Joint Genome Institute"/>
            <person name="Kuo A."/>
            <person name="Kohler A."/>
            <person name="Nagy L.G."/>
            <person name="Floudas D."/>
            <person name="Copeland A."/>
            <person name="Barry K.W."/>
            <person name="Cichocki N."/>
            <person name="Veneault-Fourrey C."/>
            <person name="LaButti K."/>
            <person name="Lindquist E.A."/>
            <person name="Lipzen A."/>
            <person name="Lundell T."/>
            <person name="Morin E."/>
            <person name="Murat C."/>
            <person name="Sun H."/>
            <person name="Tunlid A."/>
            <person name="Henrissat B."/>
            <person name="Grigoriev I.V."/>
            <person name="Hibbett D.S."/>
            <person name="Martin F."/>
            <person name="Nordberg H.P."/>
            <person name="Cantor M.N."/>
            <person name="Hua S.X."/>
        </authorList>
    </citation>
    <scope>NUCLEOTIDE SEQUENCE [LARGE SCALE GENOMIC DNA]</scope>
    <source>
        <strain evidence="1 2">Foug A</strain>
    </source>
</reference>